<protein>
    <submittedName>
        <fullName evidence="2">Helix-turn-helix transcriptional regulator</fullName>
    </submittedName>
</protein>
<evidence type="ECO:0000313" key="3">
    <source>
        <dbReference type="Proteomes" id="UP001501842"/>
    </source>
</evidence>
<evidence type="ECO:0000313" key="2">
    <source>
        <dbReference type="EMBL" id="GAA2731498.1"/>
    </source>
</evidence>
<dbReference type="Gene3D" id="1.10.260.40">
    <property type="entry name" value="lambda repressor-like DNA-binding domains"/>
    <property type="match status" value="1"/>
</dbReference>
<accession>A0ABN3UEW2</accession>
<proteinExistence type="predicted"/>
<keyword evidence="3" id="KW-1185">Reference proteome</keyword>
<dbReference type="SUPFAM" id="SSF47413">
    <property type="entry name" value="lambda repressor-like DNA-binding domains"/>
    <property type="match status" value="1"/>
</dbReference>
<dbReference type="InterPro" id="IPR001387">
    <property type="entry name" value="Cro/C1-type_HTH"/>
</dbReference>
<evidence type="ECO:0000259" key="1">
    <source>
        <dbReference type="PROSITE" id="PS50943"/>
    </source>
</evidence>
<dbReference type="Proteomes" id="UP001501842">
    <property type="component" value="Unassembled WGS sequence"/>
</dbReference>
<name>A0ABN3UEW2_9ACTN</name>
<dbReference type="SMART" id="SM00530">
    <property type="entry name" value="HTH_XRE"/>
    <property type="match status" value="1"/>
</dbReference>
<dbReference type="InterPro" id="IPR010982">
    <property type="entry name" value="Lambda_DNA-bd_dom_sf"/>
</dbReference>
<dbReference type="CDD" id="cd00093">
    <property type="entry name" value="HTH_XRE"/>
    <property type="match status" value="1"/>
</dbReference>
<gene>
    <name evidence="2" type="ORF">GCM10010439_47060</name>
</gene>
<dbReference type="EMBL" id="BAAATZ010000020">
    <property type="protein sequence ID" value="GAA2731498.1"/>
    <property type="molecule type" value="Genomic_DNA"/>
</dbReference>
<dbReference type="PROSITE" id="PS50943">
    <property type="entry name" value="HTH_CROC1"/>
    <property type="match status" value="1"/>
</dbReference>
<comment type="caution">
    <text evidence="2">The sequence shown here is derived from an EMBL/GenBank/DDBJ whole genome shotgun (WGS) entry which is preliminary data.</text>
</comment>
<dbReference type="RefSeq" id="WP_344452846.1">
    <property type="nucleotide sequence ID" value="NZ_BAAATZ010000020.1"/>
</dbReference>
<sequence length="467" mass="50727">MPYPLAKLHPERSPEERFGAELRRWRVERKLKQPALAARVQVSSALISKIERGVRRCLPELAERLDEILETGGALVSLLNERLSPIRDAEGDSYDAEGDSSEKQAAVFGGRKAIMDSSRAHDEGPVERREFMILAGAAAIGAPSSGLLSALVPSTPPARVTAAEISQIRQAAQLFSGLDHAYGGALVREAVTAQLRWSVQLLSSKCPEKLRTRLLSAVGALAATCGWMAFDDYAHEDARAMLELARKCAEEADDWHLRAKALSHLGRQAVWLQDPDTGLTYIELALVRSDRLTATEQAMLHTARARALAKMVRLGNRSKAEDALRAVGLADAAFSDSDPTADPPWMGYYDEAQHLGDTGHALFDLAAAGLREPRAARRLAFAVKGHSDQYARSRAISGTKLATLIMMTGDPSEAIAVARSALRDAGQVRSRRAATDLAELSSASAPHHREHGVPELRVRINKMVHDA</sequence>
<dbReference type="Pfam" id="PF13560">
    <property type="entry name" value="HTH_31"/>
    <property type="match status" value="1"/>
</dbReference>
<feature type="domain" description="HTH cro/C1-type" evidence="1">
    <location>
        <begin position="22"/>
        <end position="75"/>
    </location>
</feature>
<organism evidence="2 3">
    <name type="scientific">Actinocorallia aurantiaca</name>
    <dbReference type="NCBI Taxonomy" id="46204"/>
    <lineage>
        <taxon>Bacteria</taxon>
        <taxon>Bacillati</taxon>
        <taxon>Actinomycetota</taxon>
        <taxon>Actinomycetes</taxon>
        <taxon>Streptosporangiales</taxon>
        <taxon>Thermomonosporaceae</taxon>
        <taxon>Actinocorallia</taxon>
    </lineage>
</organism>
<reference evidence="2 3" key="1">
    <citation type="journal article" date="2019" name="Int. J. Syst. Evol. Microbiol.">
        <title>The Global Catalogue of Microorganisms (GCM) 10K type strain sequencing project: providing services to taxonomists for standard genome sequencing and annotation.</title>
        <authorList>
            <consortium name="The Broad Institute Genomics Platform"/>
            <consortium name="The Broad Institute Genome Sequencing Center for Infectious Disease"/>
            <person name="Wu L."/>
            <person name="Ma J."/>
        </authorList>
    </citation>
    <scope>NUCLEOTIDE SEQUENCE [LARGE SCALE GENOMIC DNA]</scope>
    <source>
        <strain evidence="2 3">JCM 8201</strain>
    </source>
</reference>